<dbReference type="RefSeq" id="WP_267646739.1">
    <property type="nucleotide sequence ID" value="NZ_JANHGR010000001.1"/>
</dbReference>
<feature type="transmembrane region" description="Helical" evidence="1">
    <location>
        <begin position="7"/>
        <end position="29"/>
    </location>
</feature>
<comment type="caution">
    <text evidence="2">The sequence shown here is derived from an EMBL/GenBank/DDBJ whole genome shotgun (WGS) entry which is preliminary data.</text>
</comment>
<feature type="transmembrane region" description="Helical" evidence="1">
    <location>
        <begin position="41"/>
        <end position="65"/>
    </location>
</feature>
<organism evidence="2 3">
    <name type="scientific">Halolamina litorea</name>
    <dbReference type="NCBI Taxonomy" id="1515593"/>
    <lineage>
        <taxon>Archaea</taxon>
        <taxon>Methanobacteriati</taxon>
        <taxon>Methanobacteriota</taxon>
        <taxon>Stenosarchaea group</taxon>
        <taxon>Halobacteria</taxon>
        <taxon>Halobacteriales</taxon>
        <taxon>Haloferacaceae</taxon>
    </lineage>
</organism>
<reference evidence="2 3" key="1">
    <citation type="journal article" date="2019" name="Int. J. Syst. Evol. Microbiol.">
        <title>The Global Catalogue of Microorganisms (GCM) 10K type strain sequencing project: providing services to taxonomists for standard genome sequencing and annotation.</title>
        <authorList>
            <consortium name="The Broad Institute Genomics Platform"/>
            <consortium name="The Broad Institute Genome Sequencing Center for Infectious Disease"/>
            <person name="Wu L."/>
            <person name="Ma J."/>
        </authorList>
    </citation>
    <scope>NUCLEOTIDE SEQUENCE [LARGE SCALE GENOMIC DNA]</scope>
    <source>
        <strain evidence="2 3">CGMCC 1.12859</strain>
    </source>
</reference>
<sequence length="113" mass="11437">MVTSDRFAASVTGDLLLVASVLTLVPSWIGGVELLSALGMGNVPAAVVGGAYAWGRGGLSAAVLARRWRRGTLSLTRSRLSSSLRAIAGRSALADYPAPYRPSLSAGVGAAPA</sequence>
<keyword evidence="1" id="KW-0472">Membrane</keyword>
<gene>
    <name evidence="2" type="ORF">ACFSAU_04850</name>
</gene>
<proteinExistence type="predicted"/>
<dbReference type="EMBL" id="JBHUCZ010000002">
    <property type="protein sequence ID" value="MFD1566814.1"/>
    <property type="molecule type" value="Genomic_DNA"/>
</dbReference>
<evidence type="ECO:0000313" key="2">
    <source>
        <dbReference type="EMBL" id="MFD1566814.1"/>
    </source>
</evidence>
<evidence type="ECO:0000256" key="1">
    <source>
        <dbReference type="SAM" id="Phobius"/>
    </source>
</evidence>
<keyword evidence="1" id="KW-1133">Transmembrane helix</keyword>
<name>A0ABD6BQH8_9EURY</name>
<protein>
    <submittedName>
        <fullName evidence="2">Uncharacterized protein</fullName>
    </submittedName>
</protein>
<dbReference type="Proteomes" id="UP001597139">
    <property type="component" value="Unassembled WGS sequence"/>
</dbReference>
<keyword evidence="3" id="KW-1185">Reference proteome</keyword>
<dbReference type="AlphaFoldDB" id="A0ABD6BQH8"/>
<evidence type="ECO:0000313" key="3">
    <source>
        <dbReference type="Proteomes" id="UP001597139"/>
    </source>
</evidence>
<accession>A0ABD6BQH8</accession>
<keyword evidence="1" id="KW-0812">Transmembrane</keyword>